<accession>A0A433CWT6</accession>
<keyword evidence="2" id="KW-1185">Reference proteome</keyword>
<organism evidence="1 2">
    <name type="scientific">Jimgerdemannia flammicorona</name>
    <dbReference type="NCBI Taxonomy" id="994334"/>
    <lineage>
        <taxon>Eukaryota</taxon>
        <taxon>Fungi</taxon>
        <taxon>Fungi incertae sedis</taxon>
        <taxon>Mucoromycota</taxon>
        <taxon>Mucoromycotina</taxon>
        <taxon>Endogonomycetes</taxon>
        <taxon>Endogonales</taxon>
        <taxon>Endogonaceae</taxon>
        <taxon>Jimgerdemannia</taxon>
    </lineage>
</organism>
<sequence length="138" mass="15389">MSPQISSAFVLVFFAERENDFDDHYFLWMFETIPINIDEIIGEVDAFESLEQADQVPNLAAASPSTSTTTEPTQNNVTTLTATEAASLTVSLSVLRTYFDSTDFTRLEHELDGRGMDDFDREVRMLQPPARSPSVMAG</sequence>
<dbReference type="EMBL" id="RBNI01011862">
    <property type="protein sequence ID" value="RUP43050.1"/>
    <property type="molecule type" value="Genomic_DNA"/>
</dbReference>
<gene>
    <name evidence="1" type="ORF">BC936DRAFT_137709</name>
</gene>
<dbReference type="AlphaFoldDB" id="A0A433CWT6"/>
<proteinExistence type="predicted"/>
<protein>
    <submittedName>
        <fullName evidence="1">Uncharacterized protein</fullName>
    </submittedName>
</protein>
<dbReference type="Proteomes" id="UP000268093">
    <property type="component" value="Unassembled WGS sequence"/>
</dbReference>
<evidence type="ECO:0000313" key="1">
    <source>
        <dbReference type="EMBL" id="RUP43050.1"/>
    </source>
</evidence>
<reference evidence="1 2" key="1">
    <citation type="journal article" date="2018" name="New Phytol.">
        <title>Phylogenomics of Endogonaceae and evolution of mycorrhizas within Mucoromycota.</title>
        <authorList>
            <person name="Chang Y."/>
            <person name="Desiro A."/>
            <person name="Na H."/>
            <person name="Sandor L."/>
            <person name="Lipzen A."/>
            <person name="Clum A."/>
            <person name="Barry K."/>
            <person name="Grigoriev I.V."/>
            <person name="Martin F.M."/>
            <person name="Stajich J.E."/>
            <person name="Smith M.E."/>
            <person name="Bonito G."/>
            <person name="Spatafora J.W."/>
        </authorList>
    </citation>
    <scope>NUCLEOTIDE SEQUENCE [LARGE SCALE GENOMIC DNA]</scope>
    <source>
        <strain evidence="1 2">GMNB39</strain>
    </source>
</reference>
<evidence type="ECO:0000313" key="2">
    <source>
        <dbReference type="Proteomes" id="UP000268093"/>
    </source>
</evidence>
<name>A0A433CWT6_9FUNG</name>
<comment type="caution">
    <text evidence="1">The sequence shown here is derived from an EMBL/GenBank/DDBJ whole genome shotgun (WGS) entry which is preliminary data.</text>
</comment>